<protein>
    <recommendedName>
        <fullName evidence="3">Arf-GAP domain-containing protein</fullName>
    </recommendedName>
</protein>
<keyword evidence="1" id="KW-0862">Zinc</keyword>
<dbReference type="GeneID" id="112287936"/>
<dbReference type="InterPro" id="IPR037278">
    <property type="entry name" value="ARFGAP/RecO"/>
</dbReference>
<dbReference type="GO" id="GO:0008270">
    <property type="term" value="F:zinc ion binding"/>
    <property type="evidence" value="ECO:0007669"/>
    <property type="project" value="UniProtKB-KW"/>
</dbReference>
<organism evidence="4 5">
    <name type="scientific">Physcomitrium patens</name>
    <name type="common">Spreading-leaved earth moss</name>
    <name type="synonym">Physcomitrella patens</name>
    <dbReference type="NCBI Taxonomy" id="3218"/>
    <lineage>
        <taxon>Eukaryota</taxon>
        <taxon>Viridiplantae</taxon>
        <taxon>Streptophyta</taxon>
        <taxon>Embryophyta</taxon>
        <taxon>Bryophyta</taxon>
        <taxon>Bryophytina</taxon>
        <taxon>Bryopsida</taxon>
        <taxon>Funariidae</taxon>
        <taxon>Funariales</taxon>
        <taxon>Funariaceae</taxon>
        <taxon>Physcomitrium</taxon>
    </lineage>
</organism>
<evidence type="ECO:0000256" key="2">
    <source>
        <dbReference type="SAM" id="MobiDB-lite"/>
    </source>
</evidence>
<dbReference type="PROSITE" id="PS50115">
    <property type="entry name" value="ARFGAP"/>
    <property type="match status" value="1"/>
</dbReference>
<feature type="region of interest" description="Disordered" evidence="2">
    <location>
        <begin position="374"/>
        <end position="402"/>
    </location>
</feature>
<dbReference type="SUPFAM" id="SSF57863">
    <property type="entry name" value="ArfGap/RecO-like zinc finger"/>
    <property type="match status" value="1"/>
</dbReference>
<dbReference type="InterPro" id="IPR001164">
    <property type="entry name" value="ArfGAP_dom"/>
</dbReference>
<reference evidence="4 5" key="1">
    <citation type="journal article" date="2008" name="Science">
        <title>The Physcomitrella genome reveals evolutionary insights into the conquest of land by plants.</title>
        <authorList>
            <person name="Rensing S."/>
            <person name="Lang D."/>
            <person name="Zimmer A."/>
            <person name="Terry A."/>
            <person name="Salamov A."/>
            <person name="Shapiro H."/>
            <person name="Nishiyama T."/>
            <person name="Perroud P.-F."/>
            <person name="Lindquist E."/>
            <person name="Kamisugi Y."/>
            <person name="Tanahashi T."/>
            <person name="Sakakibara K."/>
            <person name="Fujita T."/>
            <person name="Oishi K."/>
            <person name="Shin-I T."/>
            <person name="Kuroki Y."/>
            <person name="Toyoda A."/>
            <person name="Suzuki Y."/>
            <person name="Hashimoto A."/>
            <person name="Yamaguchi K."/>
            <person name="Sugano A."/>
            <person name="Kohara Y."/>
            <person name="Fujiyama A."/>
            <person name="Anterola A."/>
            <person name="Aoki S."/>
            <person name="Ashton N."/>
            <person name="Barbazuk W.B."/>
            <person name="Barker E."/>
            <person name="Bennetzen J."/>
            <person name="Bezanilla M."/>
            <person name="Blankenship R."/>
            <person name="Cho S.H."/>
            <person name="Dutcher S."/>
            <person name="Estelle M."/>
            <person name="Fawcett J.A."/>
            <person name="Gundlach H."/>
            <person name="Hanada K."/>
            <person name="Heyl A."/>
            <person name="Hicks K.A."/>
            <person name="Hugh J."/>
            <person name="Lohr M."/>
            <person name="Mayer K."/>
            <person name="Melkozernov A."/>
            <person name="Murata T."/>
            <person name="Nelson D."/>
            <person name="Pils B."/>
            <person name="Prigge M."/>
            <person name="Reiss B."/>
            <person name="Renner T."/>
            <person name="Rombauts S."/>
            <person name="Rushton P."/>
            <person name="Sanderfoot A."/>
            <person name="Schween G."/>
            <person name="Shiu S.-H."/>
            <person name="Stueber K."/>
            <person name="Theodoulou F.L."/>
            <person name="Tu H."/>
            <person name="Van de Peer Y."/>
            <person name="Verrier P.J."/>
            <person name="Waters E."/>
            <person name="Wood A."/>
            <person name="Yang L."/>
            <person name="Cove D."/>
            <person name="Cuming A."/>
            <person name="Hasebe M."/>
            <person name="Lucas S."/>
            <person name="Mishler D.B."/>
            <person name="Reski R."/>
            <person name="Grigoriev I."/>
            <person name="Quatrano R.S."/>
            <person name="Boore J.L."/>
        </authorList>
    </citation>
    <scope>NUCLEOTIDE SEQUENCE [LARGE SCALE GENOMIC DNA]</scope>
    <source>
        <strain evidence="4 5">cv. Gransden 2004</strain>
    </source>
</reference>
<dbReference type="InterPro" id="IPR044820">
    <property type="entry name" value="AGD14-like"/>
</dbReference>
<reference evidence="4" key="3">
    <citation type="submission" date="2020-12" db="UniProtKB">
        <authorList>
            <consortium name="EnsemblPlants"/>
        </authorList>
    </citation>
    <scope>IDENTIFICATION</scope>
</reference>
<accession>A0A7I3ZXG6</accession>
<dbReference type="EMBL" id="ABEU02000010">
    <property type="status" value="NOT_ANNOTATED_CDS"/>
    <property type="molecule type" value="Genomic_DNA"/>
</dbReference>
<keyword evidence="1" id="KW-0479">Metal-binding</keyword>
<feature type="region of interest" description="Disordered" evidence="2">
    <location>
        <begin position="207"/>
        <end position="287"/>
    </location>
</feature>
<dbReference type="PANTHER" id="PTHR46085">
    <property type="entry name" value="ARFGAP/RECO-RELATED"/>
    <property type="match status" value="1"/>
</dbReference>
<dbReference type="InterPro" id="IPR038508">
    <property type="entry name" value="ArfGAP_dom_sf"/>
</dbReference>
<name>A0A7I3ZXG6_PHYPA</name>
<evidence type="ECO:0000313" key="5">
    <source>
        <dbReference type="Proteomes" id="UP000006727"/>
    </source>
</evidence>
<dbReference type="Proteomes" id="UP000006727">
    <property type="component" value="Chromosome 10"/>
</dbReference>
<dbReference type="PANTHER" id="PTHR46085:SF3">
    <property type="entry name" value="ARF GTPASE ACTIVATING PROTEIN"/>
    <property type="match status" value="1"/>
</dbReference>
<dbReference type="CDD" id="cd08838">
    <property type="entry name" value="ArfGap_AGFG"/>
    <property type="match status" value="1"/>
</dbReference>
<dbReference type="AlphaFoldDB" id="A0A7I3ZXG6"/>
<sequence>MGSRREDEKNEATIRRLLKIPENKRCINCNSLGPQYVCTTFATFVCTQCSGIHREFSHRIKSISMAKFTAAEVAALQAGGNERAKKTFFRSMDPDRMYHSDSGSLDKLRDFINRVYEKRLYTGDRPRTVQQSITDILGDIPGLRIEVYKVPKGEHPPDHSKGAAVDARNAMQSQSFRAVGNDTVTPAPDQKRVISASLIDMNGETEATPVSRGIDDPFVETSQVSPSTSDSWAMFNTSSSSPARPGYPASKSEISQSVDPGWGQQSSSLDSWSSFGTPSPQAASNQEHFTATPLSVSQNISGVVQPQRQRRELPKDFFAPSFEDVRQINLDMHRPHQMQPAFRPPQLDAPFESFYNMPPSTSFQTQDLTQFQFSPQMQPQPVESSQQMQSQLPTFTQRSRNPFDDDFEDNSSSVISSATTGFSMQFPNMDSLREALSPAMSMSSGVSTTGAVPQNLPTNVASNEFGHSFTQLHNNFSPSGAFNFSPNQSISSFQISPEQPNVSGGYASTHISGQEGPYSSNQFYSQNIVRPAGGGNPFG</sequence>
<feature type="compositionally biased region" description="Polar residues" evidence="2">
    <location>
        <begin position="382"/>
        <end position="400"/>
    </location>
</feature>
<dbReference type="EnsemblPlants" id="Pp3c10_10670V3.7">
    <property type="protein sequence ID" value="Pp3c10_10670V3.7"/>
    <property type="gene ID" value="Pp3c10_10670"/>
</dbReference>
<dbReference type="Pfam" id="PF01412">
    <property type="entry name" value="ArfGap"/>
    <property type="match status" value="1"/>
</dbReference>
<dbReference type="SMART" id="SM00105">
    <property type="entry name" value="ArfGap"/>
    <property type="match status" value="1"/>
</dbReference>
<feature type="compositionally biased region" description="Polar residues" evidence="2">
    <location>
        <begin position="275"/>
        <end position="287"/>
    </location>
</feature>
<keyword evidence="5" id="KW-1185">Reference proteome</keyword>
<feature type="compositionally biased region" description="Polar residues" evidence="2">
    <location>
        <begin position="220"/>
        <end position="242"/>
    </location>
</feature>
<evidence type="ECO:0000259" key="3">
    <source>
        <dbReference type="PROSITE" id="PS50115"/>
    </source>
</evidence>
<evidence type="ECO:0000256" key="1">
    <source>
        <dbReference type="PROSITE-ProRule" id="PRU00288"/>
    </source>
</evidence>
<reference evidence="4 5" key="2">
    <citation type="journal article" date="2018" name="Plant J.">
        <title>The Physcomitrella patens chromosome-scale assembly reveals moss genome structure and evolution.</title>
        <authorList>
            <person name="Lang D."/>
            <person name="Ullrich K.K."/>
            <person name="Murat F."/>
            <person name="Fuchs J."/>
            <person name="Jenkins J."/>
            <person name="Haas F.B."/>
            <person name="Piednoel M."/>
            <person name="Gundlach H."/>
            <person name="Van Bel M."/>
            <person name="Meyberg R."/>
            <person name="Vives C."/>
            <person name="Morata J."/>
            <person name="Symeonidi A."/>
            <person name="Hiss M."/>
            <person name="Muchero W."/>
            <person name="Kamisugi Y."/>
            <person name="Saleh O."/>
            <person name="Blanc G."/>
            <person name="Decker E.L."/>
            <person name="van Gessel N."/>
            <person name="Grimwood J."/>
            <person name="Hayes R.D."/>
            <person name="Graham S.W."/>
            <person name="Gunter L.E."/>
            <person name="McDaniel S.F."/>
            <person name="Hoernstein S.N.W."/>
            <person name="Larsson A."/>
            <person name="Li F.W."/>
            <person name="Perroud P.F."/>
            <person name="Phillips J."/>
            <person name="Ranjan P."/>
            <person name="Rokshar D.S."/>
            <person name="Rothfels C.J."/>
            <person name="Schneider L."/>
            <person name="Shu S."/>
            <person name="Stevenson D.W."/>
            <person name="Thummler F."/>
            <person name="Tillich M."/>
            <person name="Villarreal Aguilar J.C."/>
            <person name="Widiez T."/>
            <person name="Wong G.K."/>
            <person name="Wymore A."/>
            <person name="Zhang Y."/>
            <person name="Zimmer A.D."/>
            <person name="Quatrano R.S."/>
            <person name="Mayer K.F.X."/>
            <person name="Goodstein D."/>
            <person name="Casacuberta J.M."/>
            <person name="Vandepoele K."/>
            <person name="Reski R."/>
            <person name="Cuming A.C."/>
            <person name="Tuskan G.A."/>
            <person name="Maumus F."/>
            <person name="Salse J."/>
            <person name="Schmutz J."/>
            <person name="Rensing S.A."/>
        </authorList>
    </citation>
    <scope>NUCLEOTIDE SEQUENCE [LARGE SCALE GENOMIC DNA]</scope>
    <source>
        <strain evidence="4 5">cv. Gransden 2004</strain>
    </source>
</reference>
<dbReference type="GO" id="GO:0005096">
    <property type="term" value="F:GTPase activator activity"/>
    <property type="evidence" value="ECO:0007669"/>
    <property type="project" value="InterPro"/>
</dbReference>
<dbReference type="Gramene" id="Pp3c10_10670V3.7">
    <property type="protein sequence ID" value="Pp3c10_10670V3.7"/>
    <property type="gene ID" value="Pp3c10_10670"/>
</dbReference>
<dbReference type="RefSeq" id="XP_024387357.1">
    <property type="nucleotide sequence ID" value="XM_024531589.2"/>
</dbReference>
<dbReference type="Gene3D" id="1.10.220.150">
    <property type="entry name" value="Arf GTPase activating protein"/>
    <property type="match status" value="1"/>
</dbReference>
<proteinExistence type="predicted"/>
<feature type="domain" description="Arf-GAP" evidence="3">
    <location>
        <begin position="11"/>
        <end position="129"/>
    </location>
</feature>
<keyword evidence="1" id="KW-0863">Zinc-finger</keyword>
<dbReference type="PRINTS" id="PR00405">
    <property type="entry name" value="REVINTRACTNG"/>
</dbReference>
<gene>
    <name evidence="4" type="primary">LOC112287936</name>
</gene>
<evidence type="ECO:0000313" key="4">
    <source>
        <dbReference type="EnsemblPlants" id="Pp3c10_10670V3.7"/>
    </source>
</evidence>